<dbReference type="WBParaSite" id="TREG1_47850.1">
    <property type="protein sequence ID" value="TREG1_47850.1"/>
    <property type="gene ID" value="TREG1_47850"/>
</dbReference>
<keyword evidence="1" id="KW-0472">Membrane</keyword>
<dbReference type="Proteomes" id="UP000050795">
    <property type="component" value="Unassembled WGS sequence"/>
</dbReference>
<keyword evidence="1" id="KW-1133">Transmembrane helix</keyword>
<proteinExistence type="predicted"/>
<keyword evidence="2" id="KW-1185">Reference proteome</keyword>
<reference evidence="3" key="2">
    <citation type="submission" date="2023-11" db="UniProtKB">
        <authorList>
            <consortium name="WormBaseParasite"/>
        </authorList>
    </citation>
    <scope>IDENTIFICATION</scope>
</reference>
<keyword evidence="1" id="KW-0812">Transmembrane</keyword>
<accession>A0AA85JX09</accession>
<reference evidence="2" key="1">
    <citation type="submission" date="2022-06" db="EMBL/GenBank/DDBJ databases">
        <authorList>
            <person name="Berger JAMES D."/>
            <person name="Berger JAMES D."/>
        </authorList>
    </citation>
    <scope>NUCLEOTIDE SEQUENCE [LARGE SCALE GENOMIC DNA]</scope>
</reference>
<name>A0AA85JX09_TRIRE</name>
<sequence length="116" mass="12993">MTVTFLPFELNLAVIILEEIGSHCMRALVAVGDIMMATPSVCSWLSSRWPEKITVSPVGSWHLPVPFHLLSQIPNTSILYLLISAAIWAAFPVSYIVRTFQVPILTFAFIERRHIG</sequence>
<protein>
    <submittedName>
        <fullName evidence="3">Uncharacterized protein</fullName>
    </submittedName>
</protein>
<evidence type="ECO:0000313" key="2">
    <source>
        <dbReference type="Proteomes" id="UP000050795"/>
    </source>
</evidence>
<feature type="transmembrane region" description="Helical" evidence="1">
    <location>
        <begin position="78"/>
        <end position="97"/>
    </location>
</feature>
<dbReference type="AlphaFoldDB" id="A0AA85JX09"/>
<evidence type="ECO:0000313" key="3">
    <source>
        <dbReference type="WBParaSite" id="TREG1_47850.1"/>
    </source>
</evidence>
<organism evidence="2 3">
    <name type="scientific">Trichobilharzia regenti</name>
    <name type="common">Nasal bird schistosome</name>
    <dbReference type="NCBI Taxonomy" id="157069"/>
    <lineage>
        <taxon>Eukaryota</taxon>
        <taxon>Metazoa</taxon>
        <taxon>Spiralia</taxon>
        <taxon>Lophotrochozoa</taxon>
        <taxon>Platyhelminthes</taxon>
        <taxon>Trematoda</taxon>
        <taxon>Digenea</taxon>
        <taxon>Strigeidida</taxon>
        <taxon>Schistosomatoidea</taxon>
        <taxon>Schistosomatidae</taxon>
        <taxon>Trichobilharzia</taxon>
    </lineage>
</organism>
<evidence type="ECO:0000256" key="1">
    <source>
        <dbReference type="SAM" id="Phobius"/>
    </source>
</evidence>